<feature type="transmembrane region" description="Helical" evidence="1">
    <location>
        <begin position="196"/>
        <end position="219"/>
    </location>
</feature>
<accession>A0AAD4BQ98</accession>
<dbReference type="EMBL" id="WHUW01000021">
    <property type="protein sequence ID" value="KAF8436466.1"/>
    <property type="molecule type" value="Genomic_DNA"/>
</dbReference>
<feature type="transmembrane region" description="Helical" evidence="1">
    <location>
        <begin position="133"/>
        <end position="154"/>
    </location>
</feature>
<proteinExistence type="predicted"/>
<comment type="caution">
    <text evidence="2">The sequence shown here is derived from an EMBL/GenBank/DDBJ whole genome shotgun (WGS) entry which is preliminary data.</text>
</comment>
<dbReference type="Proteomes" id="UP001194468">
    <property type="component" value="Unassembled WGS sequence"/>
</dbReference>
<name>A0AAD4BQ98_BOLED</name>
<organism evidence="2 3">
    <name type="scientific">Boletus edulis BED1</name>
    <dbReference type="NCBI Taxonomy" id="1328754"/>
    <lineage>
        <taxon>Eukaryota</taxon>
        <taxon>Fungi</taxon>
        <taxon>Dikarya</taxon>
        <taxon>Basidiomycota</taxon>
        <taxon>Agaricomycotina</taxon>
        <taxon>Agaricomycetes</taxon>
        <taxon>Agaricomycetidae</taxon>
        <taxon>Boletales</taxon>
        <taxon>Boletineae</taxon>
        <taxon>Boletaceae</taxon>
        <taxon>Boletoideae</taxon>
        <taxon>Boletus</taxon>
    </lineage>
</organism>
<protein>
    <recommendedName>
        <fullName evidence="4">TLC domain-containing protein</fullName>
    </recommendedName>
</protein>
<dbReference type="GO" id="GO:0055088">
    <property type="term" value="P:lipid homeostasis"/>
    <property type="evidence" value="ECO:0007669"/>
    <property type="project" value="TreeGrafter"/>
</dbReference>
<feature type="transmembrane region" description="Helical" evidence="1">
    <location>
        <begin position="12"/>
        <end position="31"/>
    </location>
</feature>
<feature type="transmembrane region" description="Helical" evidence="1">
    <location>
        <begin position="43"/>
        <end position="66"/>
    </location>
</feature>
<dbReference type="InterPro" id="IPR050846">
    <property type="entry name" value="TLCD"/>
</dbReference>
<evidence type="ECO:0000313" key="3">
    <source>
        <dbReference type="Proteomes" id="UP001194468"/>
    </source>
</evidence>
<sequence>MITFLSNISRLATSTAFWVSFVLSVVSYLVLAPYSTTIKQRAWILTTLSSAVMSLFSLPLVAQFAVARGQLKHLTIPPAITDSVGRFFQAYLITDLIMGSLFYRSKVNFLTGWIHHSVYIFVVEYAIQGHWSHIFCLAAVMEIPTFVLALGSLMPRLRSDVFFAVCFFVTRIVLHVALCVSLVVQRQDVTNGSFGPAIIMACIFPLHVHWFSGCLKGFLKRGNTVEKSVPVTKQPVNTISSPGTSFSHPISGPIPLYASRASLARRRTALRMAVRARWNQFKLWKAGGRLSEMQRRVRAALPGRDRVYEYVGLEDGGASSVPSERGLEYAREDASLSSVSVS</sequence>
<feature type="transmembrane region" description="Helical" evidence="1">
    <location>
        <begin position="161"/>
        <end position="184"/>
    </location>
</feature>
<reference evidence="2" key="1">
    <citation type="submission" date="2019-10" db="EMBL/GenBank/DDBJ databases">
        <authorList>
            <consortium name="DOE Joint Genome Institute"/>
            <person name="Kuo A."/>
            <person name="Miyauchi S."/>
            <person name="Kiss E."/>
            <person name="Drula E."/>
            <person name="Kohler A."/>
            <person name="Sanchez-Garcia M."/>
            <person name="Andreopoulos B."/>
            <person name="Barry K.W."/>
            <person name="Bonito G."/>
            <person name="Buee M."/>
            <person name="Carver A."/>
            <person name="Chen C."/>
            <person name="Cichocki N."/>
            <person name="Clum A."/>
            <person name="Culley D."/>
            <person name="Crous P.W."/>
            <person name="Fauchery L."/>
            <person name="Girlanda M."/>
            <person name="Hayes R."/>
            <person name="Keri Z."/>
            <person name="LaButti K."/>
            <person name="Lipzen A."/>
            <person name="Lombard V."/>
            <person name="Magnuson J."/>
            <person name="Maillard F."/>
            <person name="Morin E."/>
            <person name="Murat C."/>
            <person name="Nolan M."/>
            <person name="Ohm R."/>
            <person name="Pangilinan J."/>
            <person name="Pereira M."/>
            <person name="Perotto S."/>
            <person name="Peter M."/>
            <person name="Riley R."/>
            <person name="Sitrit Y."/>
            <person name="Stielow B."/>
            <person name="Szollosi G."/>
            <person name="Zifcakova L."/>
            <person name="Stursova M."/>
            <person name="Spatafora J.W."/>
            <person name="Tedersoo L."/>
            <person name="Vaario L.-M."/>
            <person name="Yamada A."/>
            <person name="Yan M."/>
            <person name="Wang P."/>
            <person name="Xu J."/>
            <person name="Bruns T."/>
            <person name="Baldrian P."/>
            <person name="Vilgalys R."/>
            <person name="Henrissat B."/>
            <person name="Grigoriev I.V."/>
            <person name="Hibbett D."/>
            <person name="Nagy L.G."/>
            <person name="Martin F.M."/>
        </authorList>
    </citation>
    <scope>NUCLEOTIDE SEQUENCE</scope>
    <source>
        <strain evidence="2">BED1</strain>
    </source>
</reference>
<keyword evidence="1" id="KW-1133">Transmembrane helix</keyword>
<feature type="transmembrane region" description="Helical" evidence="1">
    <location>
        <begin position="110"/>
        <end position="127"/>
    </location>
</feature>
<evidence type="ECO:0000256" key="1">
    <source>
        <dbReference type="SAM" id="Phobius"/>
    </source>
</evidence>
<evidence type="ECO:0008006" key="4">
    <source>
        <dbReference type="Google" id="ProtNLM"/>
    </source>
</evidence>
<dbReference type="PANTHER" id="PTHR13439:SF72">
    <property type="entry name" value="TLC DOMAIN-CONTAINING PROTEIN"/>
    <property type="match status" value="1"/>
</dbReference>
<gene>
    <name evidence="2" type="ORF">L210DRAFT_920510</name>
</gene>
<keyword evidence="3" id="KW-1185">Reference proteome</keyword>
<keyword evidence="1" id="KW-0472">Membrane</keyword>
<dbReference type="AlphaFoldDB" id="A0AAD4BQ98"/>
<dbReference type="PANTHER" id="PTHR13439">
    <property type="entry name" value="CT120 PROTEIN"/>
    <property type="match status" value="1"/>
</dbReference>
<reference evidence="2" key="2">
    <citation type="journal article" date="2020" name="Nat. Commun.">
        <title>Large-scale genome sequencing of mycorrhizal fungi provides insights into the early evolution of symbiotic traits.</title>
        <authorList>
            <person name="Miyauchi S."/>
            <person name="Kiss E."/>
            <person name="Kuo A."/>
            <person name="Drula E."/>
            <person name="Kohler A."/>
            <person name="Sanchez-Garcia M."/>
            <person name="Morin E."/>
            <person name="Andreopoulos B."/>
            <person name="Barry K.W."/>
            <person name="Bonito G."/>
            <person name="Buee M."/>
            <person name="Carver A."/>
            <person name="Chen C."/>
            <person name="Cichocki N."/>
            <person name="Clum A."/>
            <person name="Culley D."/>
            <person name="Crous P.W."/>
            <person name="Fauchery L."/>
            <person name="Girlanda M."/>
            <person name="Hayes R.D."/>
            <person name="Keri Z."/>
            <person name="LaButti K."/>
            <person name="Lipzen A."/>
            <person name="Lombard V."/>
            <person name="Magnuson J."/>
            <person name="Maillard F."/>
            <person name="Murat C."/>
            <person name="Nolan M."/>
            <person name="Ohm R.A."/>
            <person name="Pangilinan J."/>
            <person name="Pereira M.F."/>
            <person name="Perotto S."/>
            <person name="Peter M."/>
            <person name="Pfister S."/>
            <person name="Riley R."/>
            <person name="Sitrit Y."/>
            <person name="Stielow J.B."/>
            <person name="Szollosi G."/>
            <person name="Zifcakova L."/>
            <person name="Stursova M."/>
            <person name="Spatafora J.W."/>
            <person name="Tedersoo L."/>
            <person name="Vaario L.M."/>
            <person name="Yamada A."/>
            <person name="Yan M."/>
            <person name="Wang P."/>
            <person name="Xu J."/>
            <person name="Bruns T."/>
            <person name="Baldrian P."/>
            <person name="Vilgalys R."/>
            <person name="Dunand C."/>
            <person name="Henrissat B."/>
            <person name="Grigoriev I.V."/>
            <person name="Hibbett D."/>
            <person name="Nagy L.G."/>
            <person name="Martin F.M."/>
        </authorList>
    </citation>
    <scope>NUCLEOTIDE SEQUENCE</scope>
    <source>
        <strain evidence="2">BED1</strain>
    </source>
</reference>
<evidence type="ECO:0000313" key="2">
    <source>
        <dbReference type="EMBL" id="KAF8436466.1"/>
    </source>
</evidence>
<dbReference type="GO" id="GO:0005783">
    <property type="term" value="C:endoplasmic reticulum"/>
    <property type="evidence" value="ECO:0007669"/>
    <property type="project" value="TreeGrafter"/>
</dbReference>
<keyword evidence="1" id="KW-0812">Transmembrane</keyword>